<dbReference type="InParanoid" id="A0A6G9ICZ7"/>
<feature type="binding site" evidence="5">
    <location>
        <begin position="183"/>
        <end position="186"/>
    </location>
    <ligand>
        <name>substrate</name>
    </ligand>
</feature>
<dbReference type="HAMAP" id="MF_02126">
    <property type="entry name" value="RF_methyltr_PrmC"/>
    <property type="match status" value="1"/>
</dbReference>
<keyword evidence="9" id="KW-1185">Reference proteome</keyword>
<comment type="catalytic activity">
    <reaction evidence="4 5">
        <text>L-glutaminyl-[peptide chain release factor] + S-adenosyl-L-methionine = N(5)-methyl-L-glutaminyl-[peptide chain release factor] + S-adenosyl-L-homocysteine + H(+)</text>
        <dbReference type="Rhea" id="RHEA:42896"/>
        <dbReference type="Rhea" id="RHEA-COMP:10271"/>
        <dbReference type="Rhea" id="RHEA-COMP:10272"/>
        <dbReference type="ChEBI" id="CHEBI:15378"/>
        <dbReference type="ChEBI" id="CHEBI:30011"/>
        <dbReference type="ChEBI" id="CHEBI:57856"/>
        <dbReference type="ChEBI" id="CHEBI:59789"/>
        <dbReference type="ChEBI" id="CHEBI:61891"/>
        <dbReference type="EC" id="2.1.1.297"/>
    </reaction>
</comment>
<evidence type="ECO:0000313" key="8">
    <source>
        <dbReference type="EMBL" id="QIQ22105.1"/>
    </source>
</evidence>
<dbReference type="GO" id="GO:0102559">
    <property type="term" value="F:peptide chain release factor N(5)-glutamine methyltransferase activity"/>
    <property type="evidence" value="ECO:0007669"/>
    <property type="project" value="UniProtKB-EC"/>
</dbReference>
<dbReference type="PANTHER" id="PTHR18895:SF74">
    <property type="entry name" value="MTRF1L RELEASE FACTOR GLUTAMINE METHYLTRANSFERASE"/>
    <property type="match status" value="1"/>
</dbReference>
<keyword evidence="3 5" id="KW-0949">S-adenosyl-L-methionine</keyword>
<dbReference type="FunFam" id="3.40.50.150:FF:000053">
    <property type="entry name" value="Release factor glutamine methyltransferase"/>
    <property type="match status" value="1"/>
</dbReference>
<dbReference type="InterPro" id="IPR004556">
    <property type="entry name" value="HemK-like"/>
</dbReference>
<feature type="binding site" evidence="5">
    <location>
        <position position="183"/>
    </location>
    <ligand>
        <name>S-adenosyl-L-methionine</name>
        <dbReference type="ChEBI" id="CHEBI:59789"/>
    </ligand>
</feature>
<reference evidence="8 9" key="1">
    <citation type="submission" date="2020-03" db="EMBL/GenBank/DDBJ databases">
        <title>Complete genome sequence of Orbus sp. IPMB12 (BCRC 80908).</title>
        <authorList>
            <person name="Lo W.-S."/>
            <person name="Chang T.-H."/>
            <person name="Kuo C.-H."/>
        </authorList>
    </citation>
    <scope>NUCLEOTIDE SEQUENCE [LARGE SCALE GENOMIC DNA]</scope>
    <source>
        <strain evidence="8 9">IPMB12</strain>
    </source>
</reference>
<dbReference type="FunCoup" id="A0A6G9ICZ7">
    <property type="interactions" value="448"/>
</dbReference>
<dbReference type="PROSITE" id="PS00092">
    <property type="entry name" value="N6_MTASE"/>
    <property type="match status" value="1"/>
</dbReference>
<dbReference type="InterPro" id="IPR040758">
    <property type="entry name" value="PrmC_N"/>
</dbReference>
<dbReference type="EC" id="2.1.1.297" evidence="5"/>
<feature type="domain" description="Release factor glutamine methyltransferase N-terminal" evidence="7">
    <location>
        <begin position="5"/>
        <end position="73"/>
    </location>
</feature>
<evidence type="ECO:0000256" key="5">
    <source>
        <dbReference type="HAMAP-Rule" id="MF_02126"/>
    </source>
</evidence>
<keyword evidence="2 5" id="KW-0808">Transferase</keyword>
<comment type="similarity">
    <text evidence="5">Belongs to the protein N5-glutamine methyltransferase family. PrmC subfamily.</text>
</comment>
<dbReference type="Pfam" id="PF17827">
    <property type="entry name" value="PrmC_N"/>
    <property type="match status" value="1"/>
</dbReference>
<evidence type="ECO:0000313" key="9">
    <source>
        <dbReference type="Proteomes" id="UP000501168"/>
    </source>
</evidence>
<gene>
    <name evidence="5 8" type="primary">prmC</name>
    <name evidence="8" type="ORF">IPMB12_10650</name>
</gene>
<evidence type="ECO:0000259" key="7">
    <source>
        <dbReference type="Pfam" id="PF17827"/>
    </source>
</evidence>
<accession>A0A6G9ICZ7</accession>
<keyword evidence="1 5" id="KW-0489">Methyltransferase</keyword>
<sequence>MTYLEWLKQATQSLAGSGSPKRDAEIILSFVTRKTRTFLMAFSETKLTEEEMTQLNNYLERRKKGEPIAYITGEKEFWSLSFAVSPVTLIPRPDTEKLVELALERLPKEPCEILDLGTGTGAVAIAMATERPDCLFTAIDYNIEAIKLAQSNADRIGVDNIYFLQGDWFKPVKNRKFSMIVSNPPYIDAADPHLSRGDVRFEPLSALVAGDQGLLDIKTIVEVSVKHLKQYGWLLIEHGWQQGEAVQMIFKQRGFQLVTTYTDYSGNDRVTLGRWFKP</sequence>
<evidence type="ECO:0000259" key="6">
    <source>
        <dbReference type="Pfam" id="PF05175"/>
    </source>
</evidence>
<dbReference type="KEGG" id="orb:IPMB12_10650"/>
<feature type="binding site" evidence="5">
    <location>
        <position position="168"/>
    </location>
    <ligand>
        <name>S-adenosyl-L-methionine</name>
        <dbReference type="ChEBI" id="CHEBI:59789"/>
    </ligand>
</feature>
<comment type="function">
    <text evidence="5">Methylates the class 1 translation termination release factors RF1/PrfA and RF2/PrfB on the glutamine residue of the universally conserved GGQ motif.</text>
</comment>
<feature type="domain" description="Methyltransferase small" evidence="6">
    <location>
        <begin position="101"/>
        <end position="189"/>
    </location>
</feature>
<dbReference type="SUPFAM" id="SSF53335">
    <property type="entry name" value="S-adenosyl-L-methionine-dependent methyltransferases"/>
    <property type="match status" value="1"/>
</dbReference>
<dbReference type="RefSeq" id="WP_166917402.1">
    <property type="nucleotide sequence ID" value="NZ_CP050253.1"/>
</dbReference>
<feature type="binding site" evidence="5">
    <location>
        <begin position="117"/>
        <end position="121"/>
    </location>
    <ligand>
        <name>S-adenosyl-L-methionine</name>
        <dbReference type="ChEBI" id="CHEBI:59789"/>
    </ligand>
</feature>
<protein>
    <recommendedName>
        <fullName evidence="5">Release factor glutamine methyltransferase</fullName>
        <shortName evidence="5">RF MTase</shortName>
        <ecNumber evidence="5">2.1.1.297</ecNumber>
    </recommendedName>
    <alternativeName>
        <fullName evidence="5">N5-glutamine methyltransferase PrmC</fullName>
    </alternativeName>
    <alternativeName>
        <fullName evidence="5">Protein-(glutamine-N5) MTase PrmC</fullName>
    </alternativeName>
    <alternativeName>
        <fullName evidence="5">Protein-glutamine N-methyltransferase PrmC</fullName>
    </alternativeName>
</protein>
<dbReference type="InterPro" id="IPR002052">
    <property type="entry name" value="DNA_methylase_N6_adenine_CS"/>
</dbReference>
<evidence type="ECO:0000256" key="1">
    <source>
        <dbReference type="ARBA" id="ARBA00022603"/>
    </source>
</evidence>
<dbReference type="Pfam" id="PF05175">
    <property type="entry name" value="MTS"/>
    <property type="match status" value="1"/>
</dbReference>
<dbReference type="InterPro" id="IPR029063">
    <property type="entry name" value="SAM-dependent_MTases_sf"/>
</dbReference>
<dbReference type="InterPro" id="IPR007848">
    <property type="entry name" value="Small_mtfrase_dom"/>
</dbReference>
<dbReference type="PANTHER" id="PTHR18895">
    <property type="entry name" value="HEMK METHYLTRANSFERASE"/>
    <property type="match status" value="1"/>
</dbReference>
<name>A0A6G9ICZ7_9GAMM</name>
<dbReference type="FunFam" id="1.10.8.10:FF:000032">
    <property type="entry name" value="Release factor glutamine methyltransferase"/>
    <property type="match status" value="1"/>
</dbReference>
<dbReference type="GO" id="GO:0003676">
    <property type="term" value="F:nucleic acid binding"/>
    <property type="evidence" value="ECO:0007669"/>
    <property type="project" value="InterPro"/>
</dbReference>
<dbReference type="Proteomes" id="UP000501168">
    <property type="component" value="Chromosome"/>
</dbReference>
<dbReference type="AlphaFoldDB" id="A0A6G9ICZ7"/>
<dbReference type="Gene3D" id="3.40.50.150">
    <property type="entry name" value="Vaccinia Virus protein VP39"/>
    <property type="match status" value="1"/>
</dbReference>
<evidence type="ECO:0000256" key="2">
    <source>
        <dbReference type="ARBA" id="ARBA00022679"/>
    </source>
</evidence>
<proteinExistence type="inferred from homology"/>
<dbReference type="GO" id="GO:0032259">
    <property type="term" value="P:methylation"/>
    <property type="evidence" value="ECO:0007669"/>
    <property type="project" value="UniProtKB-KW"/>
</dbReference>
<dbReference type="CDD" id="cd02440">
    <property type="entry name" value="AdoMet_MTases"/>
    <property type="match status" value="1"/>
</dbReference>
<dbReference type="InterPro" id="IPR019874">
    <property type="entry name" value="RF_methyltr_PrmC"/>
</dbReference>
<dbReference type="NCBIfam" id="TIGR03534">
    <property type="entry name" value="RF_mod_PrmC"/>
    <property type="match status" value="1"/>
</dbReference>
<evidence type="ECO:0000256" key="4">
    <source>
        <dbReference type="ARBA" id="ARBA00048391"/>
    </source>
</evidence>
<evidence type="ECO:0000256" key="3">
    <source>
        <dbReference type="ARBA" id="ARBA00022691"/>
    </source>
</evidence>
<feature type="binding site" evidence="5">
    <location>
        <position position="140"/>
    </location>
    <ligand>
        <name>S-adenosyl-L-methionine</name>
        <dbReference type="ChEBI" id="CHEBI:59789"/>
    </ligand>
</feature>
<dbReference type="NCBIfam" id="TIGR00536">
    <property type="entry name" value="hemK_fam"/>
    <property type="match status" value="1"/>
</dbReference>
<dbReference type="Gene3D" id="1.10.8.10">
    <property type="entry name" value="DNA helicase RuvA subunit, C-terminal domain"/>
    <property type="match status" value="1"/>
</dbReference>
<organism evidence="8 9">
    <name type="scientific">Zophobihabitans entericus</name>
    <dbReference type="NCBI Taxonomy" id="1635327"/>
    <lineage>
        <taxon>Bacteria</taxon>
        <taxon>Pseudomonadati</taxon>
        <taxon>Pseudomonadota</taxon>
        <taxon>Gammaproteobacteria</taxon>
        <taxon>Orbales</taxon>
        <taxon>Orbaceae</taxon>
        <taxon>Zophobihabitans</taxon>
    </lineage>
</organism>
<dbReference type="InterPro" id="IPR050320">
    <property type="entry name" value="N5-glutamine_MTase"/>
</dbReference>
<dbReference type="EMBL" id="CP050253">
    <property type="protein sequence ID" value="QIQ22105.1"/>
    <property type="molecule type" value="Genomic_DNA"/>
</dbReference>